<feature type="signal peptide" evidence="2">
    <location>
        <begin position="1"/>
        <end position="26"/>
    </location>
</feature>
<feature type="chain" id="PRO_5009119571" evidence="2">
    <location>
        <begin position="27"/>
        <end position="343"/>
    </location>
</feature>
<protein>
    <submittedName>
        <fullName evidence="3">ABC transporter substrate-binding protein</fullName>
    </submittedName>
</protein>
<comment type="caution">
    <text evidence="3">The sequence shown here is derived from an EMBL/GenBank/DDBJ whole genome shotgun (WGS) entry which is preliminary data.</text>
</comment>
<dbReference type="STRING" id="197479.BFW38_00450"/>
<evidence type="ECO:0000313" key="4">
    <source>
        <dbReference type="Proteomes" id="UP000094291"/>
    </source>
</evidence>
<dbReference type="RefSeq" id="WP_068996623.1">
    <property type="nucleotide sequence ID" value="NZ_MDTQ01000001.1"/>
</dbReference>
<evidence type="ECO:0000313" key="3">
    <source>
        <dbReference type="EMBL" id="ODC02239.1"/>
    </source>
</evidence>
<dbReference type="EMBL" id="MDTQ01000001">
    <property type="protein sequence ID" value="ODC02239.1"/>
    <property type="molecule type" value="Genomic_DNA"/>
</dbReference>
<reference evidence="3 4" key="1">
    <citation type="submission" date="2016-08" db="EMBL/GenBank/DDBJ databases">
        <authorList>
            <person name="Seilhamer J.J."/>
        </authorList>
    </citation>
    <scope>NUCLEOTIDE SEQUENCE [LARGE SCALE GENOMIC DNA]</scope>
    <source>
        <strain evidence="3 4">PH27A</strain>
    </source>
</reference>
<dbReference type="Pfam" id="PF13531">
    <property type="entry name" value="SBP_bac_11"/>
    <property type="match status" value="1"/>
</dbReference>
<dbReference type="Proteomes" id="UP000094291">
    <property type="component" value="Unassembled WGS sequence"/>
</dbReference>
<dbReference type="GO" id="GO:0030288">
    <property type="term" value="C:outer membrane-bounded periplasmic space"/>
    <property type="evidence" value="ECO:0007669"/>
    <property type="project" value="TreeGrafter"/>
</dbReference>
<dbReference type="AlphaFoldDB" id="A0A1E2V5G9"/>
<dbReference type="PANTHER" id="PTHR30006:SF25">
    <property type="entry name" value="PHOSPHOGLYCERATE TRANSPORT REGULATORY PROTEIN PGTC"/>
    <property type="match status" value="1"/>
</dbReference>
<evidence type="ECO:0000256" key="2">
    <source>
        <dbReference type="SAM" id="SignalP"/>
    </source>
</evidence>
<dbReference type="SUPFAM" id="SSF53850">
    <property type="entry name" value="Periplasmic binding protein-like II"/>
    <property type="match status" value="1"/>
</dbReference>
<proteinExistence type="predicted"/>
<name>A0A1E2V5G9_9GAMM</name>
<evidence type="ECO:0000256" key="1">
    <source>
        <dbReference type="ARBA" id="ARBA00022729"/>
    </source>
</evidence>
<sequence length="343" mass="39133">MSIRQLLGTCCILLSLFSITPHSAQAEPLVINAALDQSVIQPLLDKFMATYPDIEIEYHDQNTQATDQSVIRQPVTADVIISAAMAQQMGRVNQGYARRLNSPQVQQWPKWAKWRNEVFGFTFEPIVMAYRLDLAQHMLPPTSHADLLKRLNDHHDILQQRVVTYTPQGSDLGYALYQQDARYSGRFWSLIQAMGRVQASTASATPDMLKGLSSGRYWLGYNLLGSYAMAWALEHPEVIVQVPQDYSLVVMRMAFIHKEAPHPQAAERFVNFLLSFEGQHILAGETPLFSIRPDVQGPYTAQRLKDQVGPRLYPINMNASLLALLDSQRHQYFMQRWQQSFWP</sequence>
<keyword evidence="1 2" id="KW-0732">Signal</keyword>
<keyword evidence="4" id="KW-1185">Reference proteome</keyword>
<dbReference type="Gene3D" id="3.40.190.10">
    <property type="entry name" value="Periplasmic binding protein-like II"/>
    <property type="match status" value="2"/>
</dbReference>
<dbReference type="OrthoDB" id="8673316at2"/>
<gene>
    <name evidence="3" type="ORF">BFW38_00450</name>
</gene>
<dbReference type="PANTHER" id="PTHR30006">
    <property type="entry name" value="THIAMINE-BINDING PERIPLASMIC PROTEIN-RELATED"/>
    <property type="match status" value="1"/>
</dbReference>
<accession>A0A1E2V5G9</accession>
<organism evidence="3 4">
    <name type="scientific">Terasakiispira papahanaumokuakeensis</name>
    <dbReference type="NCBI Taxonomy" id="197479"/>
    <lineage>
        <taxon>Bacteria</taxon>
        <taxon>Pseudomonadati</taxon>
        <taxon>Pseudomonadota</taxon>
        <taxon>Gammaproteobacteria</taxon>
        <taxon>Oceanospirillales</taxon>
        <taxon>Terasakiispira</taxon>
    </lineage>
</organism>